<comment type="caution">
    <text evidence="1">The sequence shown here is derived from an EMBL/GenBank/DDBJ whole genome shotgun (WGS) entry which is preliminary data.</text>
</comment>
<reference evidence="1 2" key="1">
    <citation type="submission" date="2017-11" db="EMBL/GenBank/DDBJ databases">
        <title>Genomic Encyclopedia of Archaeal and Bacterial Type Strains, Phase II (KMG-II): From Individual Species to Whole Genera.</title>
        <authorList>
            <person name="Goeker M."/>
        </authorList>
    </citation>
    <scope>NUCLEOTIDE SEQUENCE [LARGE SCALE GENOMIC DNA]</scope>
    <source>
        <strain evidence="1 2">DSM 27763</strain>
    </source>
</reference>
<gene>
    <name evidence="1" type="ORF">CLV56_0734</name>
</gene>
<dbReference type="OrthoDB" id="5055735at2"/>
<keyword evidence="2" id="KW-1185">Reference proteome</keyword>
<name>A0A0B2BJG3_9ACTN</name>
<dbReference type="EMBL" id="PGEZ01000001">
    <property type="protein sequence ID" value="PJJ56525.1"/>
    <property type="molecule type" value="Genomic_DNA"/>
</dbReference>
<dbReference type="Proteomes" id="UP000230842">
    <property type="component" value="Unassembled WGS sequence"/>
</dbReference>
<dbReference type="AlphaFoldDB" id="A0A0B2BJG3"/>
<evidence type="ECO:0000313" key="2">
    <source>
        <dbReference type="Proteomes" id="UP000230842"/>
    </source>
</evidence>
<evidence type="ECO:0000313" key="1">
    <source>
        <dbReference type="EMBL" id="PJJ56525.1"/>
    </source>
</evidence>
<accession>A0A0B2BJG3</accession>
<sequence length="209" mass="22607">MSTPVPRALTRSPLRTVRPKDLADVYRHPRAELARLTRAGVVRRLGHGYYVAIPDDRDSRWRPTLEAAAAGIAAAIYGPDDVALMGVSAARVHGALPRAVGTAVVATPQQHREVRLPGAGDGVVRFVMRDPAALDLEMRALDEIGSGLVTTVEQTVVDLARHGIPEVDAGQEHEVLRSLWRRADEDVVDEIAAAQRGRAAVARMRAVVE</sequence>
<protein>
    <submittedName>
        <fullName evidence="1">Uncharacterized protein</fullName>
    </submittedName>
</protein>
<proteinExistence type="predicted"/>
<organism evidence="1 2">
    <name type="scientific">Mumia flava</name>
    <dbReference type="NCBI Taxonomy" id="1348852"/>
    <lineage>
        <taxon>Bacteria</taxon>
        <taxon>Bacillati</taxon>
        <taxon>Actinomycetota</taxon>
        <taxon>Actinomycetes</taxon>
        <taxon>Propionibacteriales</taxon>
        <taxon>Nocardioidaceae</taxon>
        <taxon>Mumia</taxon>
    </lineage>
</organism>